<accession>A0A2U1N054</accession>
<evidence type="ECO:0000313" key="3">
    <source>
        <dbReference type="Proteomes" id="UP000245207"/>
    </source>
</evidence>
<reference evidence="2 3" key="1">
    <citation type="journal article" date="2018" name="Mol. Plant">
        <title>The genome of Artemisia annua provides insight into the evolution of Asteraceae family and artemisinin biosynthesis.</title>
        <authorList>
            <person name="Shen Q."/>
            <person name="Zhang L."/>
            <person name="Liao Z."/>
            <person name="Wang S."/>
            <person name="Yan T."/>
            <person name="Shi P."/>
            <person name="Liu M."/>
            <person name="Fu X."/>
            <person name="Pan Q."/>
            <person name="Wang Y."/>
            <person name="Lv Z."/>
            <person name="Lu X."/>
            <person name="Zhang F."/>
            <person name="Jiang W."/>
            <person name="Ma Y."/>
            <person name="Chen M."/>
            <person name="Hao X."/>
            <person name="Li L."/>
            <person name="Tang Y."/>
            <person name="Lv G."/>
            <person name="Zhou Y."/>
            <person name="Sun X."/>
            <person name="Brodelius P.E."/>
            <person name="Rose J.K.C."/>
            <person name="Tang K."/>
        </authorList>
    </citation>
    <scope>NUCLEOTIDE SEQUENCE [LARGE SCALE GENOMIC DNA]</scope>
    <source>
        <strain evidence="3">cv. Huhao1</strain>
        <tissue evidence="2">Leaf</tissue>
    </source>
</reference>
<dbReference type="PANTHER" id="PTHR34576:SF12">
    <property type="entry name" value="MEMBRANE-ASSOCIATED KINASE REGULATOR 6"/>
    <property type="match status" value="1"/>
</dbReference>
<sequence>MEASKPLSVESFSYAWLTNQTLCLDSLNGSFKGSFDAADGASFIEMDPNLTPSKRFLVHHDFNFDVPTSQSPMTRAHADELISNGILLPSKSYGPSSNPFLISSSSATREESRFRKSHSMSLRKCNSLPKKIIQKYIDMVKPLWCRMRKGRSDSSRVQGVENWESSSNSGPKTGGGCWVDNRRVSCDSDSSIHEAVIHCKKTIGMTT</sequence>
<evidence type="ECO:0000313" key="2">
    <source>
        <dbReference type="EMBL" id="PWA66846.1"/>
    </source>
</evidence>
<dbReference type="InterPro" id="IPR044699">
    <property type="entry name" value="MAKR6"/>
</dbReference>
<gene>
    <name evidence="2" type="ORF">CTI12_AA324050</name>
</gene>
<dbReference type="OrthoDB" id="1913205at2759"/>
<dbReference type="PANTHER" id="PTHR34576">
    <property type="entry name" value="MEMBRANE-ASSOCIATED KINASE REGULATOR 6-RELATED"/>
    <property type="match status" value="1"/>
</dbReference>
<dbReference type="Proteomes" id="UP000245207">
    <property type="component" value="Unassembled WGS sequence"/>
</dbReference>
<name>A0A2U1N054_ARTAN</name>
<organism evidence="2 3">
    <name type="scientific">Artemisia annua</name>
    <name type="common">Sweet wormwood</name>
    <dbReference type="NCBI Taxonomy" id="35608"/>
    <lineage>
        <taxon>Eukaryota</taxon>
        <taxon>Viridiplantae</taxon>
        <taxon>Streptophyta</taxon>
        <taxon>Embryophyta</taxon>
        <taxon>Tracheophyta</taxon>
        <taxon>Spermatophyta</taxon>
        <taxon>Magnoliopsida</taxon>
        <taxon>eudicotyledons</taxon>
        <taxon>Gunneridae</taxon>
        <taxon>Pentapetalae</taxon>
        <taxon>asterids</taxon>
        <taxon>campanulids</taxon>
        <taxon>Asterales</taxon>
        <taxon>Asteraceae</taxon>
        <taxon>Asteroideae</taxon>
        <taxon>Anthemideae</taxon>
        <taxon>Artemisiinae</taxon>
        <taxon>Artemisia</taxon>
    </lineage>
</organism>
<evidence type="ECO:0000256" key="1">
    <source>
        <dbReference type="SAM" id="MobiDB-lite"/>
    </source>
</evidence>
<evidence type="ECO:0008006" key="4">
    <source>
        <dbReference type="Google" id="ProtNLM"/>
    </source>
</evidence>
<proteinExistence type="predicted"/>
<feature type="region of interest" description="Disordered" evidence="1">
    <location>
        <begin position="155"/>
        <end position="174"/>
    </location>
</feature>
<dbReference type="AlphaFoldDB" id="A0A2U1N054"/>
<protein>
    <recommendedName>
        <fullName evidence="4">Membrane-associated kinase regulator 6</fullName>
    </recommendedName>
</protein>
<dbReference type="EMBL" id="PKPP01003952">
    <property type="protein sequence ID" value="PWA66846.1"/>
    <property type="molecule type" value="Genomic_DNA"/>
</dbReference>
<keyword evidence="3" id="KW-1185">Reference proteome</keyword>
<comment type="caution">
    <text evidence="2">The sequence shown here is derived from an EMBL/GenBank/DDBJ whole genome shotgun (WGS) entry which is preliminary data.</text>
</comment>